<dbReference type="EMBL" id="CM045764">
    <property type="protein sequence ID" value="KAI8005556.1"/>
    <property type="molecule type" value="Genomic_DNA"/>
</dbReference>
<sequence length="109" mass="12522">MGSFVREKGHIYSLSTFNDLLYTGSDSKNIWVWKNQKDFSGFKSNSGLVKAIVIANEIIFTGHQDGKIRLWKVFVKDPTIHKRFGTLPTLKPYIKSSINPSTYVEIRRN</sequence>
<evidence type="ECO:0000313" key="2">
    <source>
        <dbReference type="Proteomes" id="UP001060215"/>
    </source>
</evidence>
<evidence type="ECO:0000313" key="1">
    <source>
        <dbReference type="EMBL" id="KAI8005556.1"/>
    </source>
</evidence>
<organism evidence="1 2">
    <name type="scientific">Camellia lanceoleosa</name>
    <dbReference type="NCBI Taxonomy" id="1840588"/>
    <lineage>
        <taxon>Eukaryota</taxon>
        <taxon>Viridiplantae</taxon>
        <taxon>Streptophyta</taxon>
        <taxon>Embryophyta</taxon>
        <taxon>Tracheophyta</taxon>
        <taxon>Spermatophyta</taxon>
        <taxon>Magnoliopsida</taxon>
        <taxon>eudicotyledons</taxon>
        <taxon>Gunneridae</taxon>
        <taxon>Pentapetalae</taxon>
        <taxon>asterids</taxon>
        <taxon>Ericales</taxon>
        <taxon>Theaceae</taxon>
        <taxon>Camellia</taxon>
    </lineage>
</organism>
<accession>A0ACC0GZH7</accession>
<reference evidence="1 2" key="1">
    <citation type="journal article" date="2022" name="Plant J.">
        <title>Chromosome-level genome of Camellia lanceoleosa provides a valuable resource for understanding genome evolution and self-incompatibility.</title>
        <authorList>
            <person name="Gong W."/>
            <person name="Xiao S."/>
            <person name="Wang L."/>
            <person name="Liao Z."/>
            <person name="Chang Y."/>
            <person name="Mo W."/>
            <person name="Hu G."/>
            <person name="Li W."/>
            <person name="Zhao G."/>
            <person name="Zhu H."/>
            <person name="Hu X."/>
            <person name="Ji K."/>
            <person name="Xiang X."/>
            <person name="Song Q."/>
            <person name="Yuan D."/>
            <person name="Jin S."/>
            <person name="Zhang L."/>
        </authorList>
    </citation>
    <scope>NUCLEOTIDE SEQUENCE [LARGE SCALE GENOMIC DNA]</scope>
    <source>
        <strain evidence="1">SQ_2022a</strain>
    </source>
</reference>
<keyword evidence="2" id="KW-1185">Reference proteome</keyword>
<name>A0ACC0GZH7_9ERIC</name>
<comment type="caution">
    <text evidence="1">The sequence shown here is derived from an EMBL/GenBank/DDBJ whole genome shotgun (WGS) entry which is preliminary data.</text>
</comment>
<proteinExistence type="predicted"/>
<dbReference type="Proteomes" id="UP001060215">
    <property type="component" value="Chromosome 7"/>
</dbReference>
<protein>
    <submittedName>
        <fullName evidence="1">Protein JINGUBANG</fullName>
    </submittedName>
</protein>
<gene>
    <name evidence="1" type="ORF">LOK49_LG07G03174</name>
</gene>